<name>A0A6J4IGS4_9BACT</name>
<feature type="transmembrane region" description="Helical" evidence="1">
    <location>
        <begin position="47"/>
        <end position="65"/>
    </location>
</feature>
<protein>
    <recommendedName>
        <fullName evidence="3">TIGR02206 family membrane protein</fullName>
    </recommendedName>
</protein>
<feature type="transmembrane region" description="Helical" evidence="1">
    <location>
        <begin position="77"/>
        <end position="97"/>
    </location>
</feature>
<feature type="transmembrane region" description="Helical" evidence="1">
    <location>
        <begin position="129"/>
        <end position="150"/>
    </location>
</feature>
<keyword evidence="1" id="KW-1133">Transmembrane helix</keyword>
<dbReference type="Pfam" id="PF14808">
    <property type="entry name" value="TMEM164"/>
    <property type="match status" value="1"/>
</dbReference>
<dbReference type="NCBIfam" id="TIGR02206">
    <property type="entry name" value="intg_mem_TP0381"/>
    <property type="match status" value="1"/>
</dbReference>
<dbReference type="EMBL" id="CADCTA010000081">
    <property type="protein sequence ID" value="CAA9251954.1"/>
    <property type="molecule type" value="Genomic_DNA"/>
</dbReference>
<gene>
    <name evidence="2" type="ORF">AVDCRST_MAG42-2280</name>
</gene>
<reference evidence="2" key="1">
    <citation type="submission" date="2020-02" db="EMBL/GenBank/DDBJ databases">
        <authorList>
            <person name="Meier V. D."/>
        </authorList>
    </citation>
    <scope>NUCLEOTIDE SEQUENCE</scope>
    <source>
        <strain evidence="2">AVDCRST_MAG42</strain>
    </source>
</reference>
<keyword evidence="1" id="KW-0812">Transmembrane</keyword>
<proteinExistence type="predicted"/>
<sequence length="248" mass="28462">MPPLEGQPTFQHFGTQHLIVIFLTILLPFLLAAFVWRTKSQTIERGIVYAISAILILNYVVYLIFTRSFGELTWAQMLPMQMCDWAMVVVMVALWSCNHRWFEVAYFWGIGGTLQAVLTPNLHVGFPSIRFFNFFIAHSGIIIGVVFLMLVRRLRPYPMSLVRAFAWSELYFVITMVVDHFTGVNYGFLLRKPEAFSLLSFLSDSRPLYLLQMHGLALLFFAILYAPFAIADLLRRDASHKGHKGSQS</sequence>
<evidence type="ECO:0000256" key="1">
    <source>
        <dbReference type="SAM" id="Phobius"/>
    </source>
</evidence>
<organism evidence="2">
    <name type="scientific">uncultured Chthoniobacterales bacterium</name>
    <dbReference type="NCBI Taxonomy" id="1836801"/>
    <lineage>
        <taxon>Bacteria</taxon>
        <taxon>Pseudomonadati</taxon>
        <taxon>Verrucomicrobiota</taxon>
        <taxon>Spartobacteria</taxon>
        <taxon>Chthoniobacterales</taxon>
        <taxon>environmental samples</taxon>
    </lineage>
</organism>
<feature type="transmembrane region" description="Helical" evidence="1">
    <location>
        <begin position="15"/>
        <end position="35"/>
    </location>
</feature>
<accession>A0A6J4IGS4</accession>
<evidence type="ECO:0008006" key="3">
    <source>
        <dbReference type="Google" id="ProtNLM"/>
    </source>
</evidence>
<evidence type="ECO:0000313" key="2">
    <source>
        <dbReference type="EMBL" id="CAA9251954.1"/>
    </source>
</evidence>
<feature type="transmembrane region" description="Helical" evidence="1">
    <location>
        <begin position="104"/>
        <end position="123"/>
    </location>
</feature>
<dbReference type="InterPro" id="IPR011737">
    <property type="entry name" value="CHP02206_TP0381"/>
</dbReference>
<keyword evidence="1" id="KW-0472">Membrane</keyword>
<feature type="transmembrane region" description="Helical" evidence="1">
    <location>
        <begin position="209"/>
        <end position="234"/>
    </location>
</feature>
<feature type="transmembrane region" description="Helical" evidence="1">
    <location>
        <begin position="170"/>
        <end position="189"/>
    </location>
</feature>
<dbReference type="AlphaFoldDB" id="A0A6J4IGS4"/>